<name>A0A6J4MK72_9BACT</name>
<keyword evidence="2" id="KW-0808">Transferase</keyword>
<dbReference type="AlphaFoldDB" id="A0A6J4MK72"/>
<gene>
    <name evidence="2" type="ORF">AVDCRST_MAG89-3805</name>
</gene>
<feature type="compositionally biased region" description="Gly residues" evidence="1">
    <location>
        <begin position="362"/>
        <end position="378"/>
    </location>
</feature>
<dbReference type="GO" id="GO:0016740">
    <property type="term" value="F:transferase activity"/>
    <property type="evidence" value="ECO:0007669"/>
    <property type="project" value="UniProtKB-KW"/>
</dbReference>
<sequence length="473" mass="49785">GRGTVRGAGAGAAGNGDPRLLPAGERLVPAAAGQRGIRDARVRAGGARPRPLAADGLARRPQHLHAGPRLQRGRHHLRERAGAPGAVLSQPRGGGRQRRVQGRDRPGADGHLRPGAHPSHLPEAHPLQGRRGAVPLAPSPQPGGGRQGERGQGRRAERRPEPGHGRAGVRHRRRHADRGRLAAADGRSLPAPQRRGGRRGHHPHRQRVHRRERPRDPGPGAAPVDSRLPGGGVPARLSLRAAGVEPAGRKPDHLRRVRPVRPAGDDGRGRLRARHRGRGHGDRPAAAAQRLREERSAPDRLRPRSRGVDGGTRVPPRAGSAARPLAPRPGRRAVAAPGRDVQPQIRDDGDGGVSLLRHRGADGAGGGVHRAAGAGAGAGDRRHQHALRHPLLPGRLRPGRRADADDAGDGRGLVPALRQLRRPRAARSLGAAGERGLPAADGDLAPAGDLEVPARQQELGGDGAEGIRVRREV</sequence>
<feature type="compositionally biased region" description="Gly residues" evidence="1">
    <location>
        <begin position="1"/>
        <end position="14"/>
    </location>
</feature>
<reference evidence="2" key="1">
    <citation type="submission" date="2020-02" db="EMBL/GenBank/DDBJ databases">
        <authorList>
            <person name="Meier V. D."/>
        </authorList>
    </citation>
    <scope>NUCLEOTIDE SEQUENCE</scope>
    <source>
        <strain evidence="2">AVDCRST_MAG89</strain>
    </source>
</reference>
<feature type="compositionally biased region" description="Basic residues" evidence="1">
    <location>
        <begin position="195"/>
        <end position="212"/>
    </location>
</feature>
<proteinExistence type="predicted"/>
<feature type="compositionally biased region" description="Low complexity" evidence="1">
    <location>
        <begin position="436"/>
        <end position="447"/>
    </location>
</feature>
<feature type="compositionally biased region" description="Low complexity" evidence="1">
    <location>
        <begin position="315"/>
        <end position="325"/>
    </location>
</feature>
<feature type="compositionally biased region" description="Basic and acidic residues" evidence="1">
    <location>
        <begin position="290"/>
        <end position="302"/>
    </location>
</feature>
<feature type="region of interest" description="Disordered" evidence="1">
    <location>
        <begin position="1"/>
        <end position="447"/>
    </location>
</feature>
<feature type="compositionally biased region" description="Low complexity" evidence="1">
    <location>
        <begin position="43"/>
        <end position="56"/>
    </location>
</feature>
<feature type="compositionally biased region" description="Basic and acidic residues" evidence="1">
    <location>
        <begin position="101"/>
        <end position="112"/>
    </location>
</feature>
<feature type="compositionally biased region" description="Basic residues" evidence="1">
    <location>
        <begin position="167"/>
        <end position="177"/>
    </location>
</feature>
<organism evidence="2">
    <name type="scientific">uncultured Gemmatimonadota bacterium</name>
    <dbReference type="NCBI Taxonomy" id="203437"/>
    <lineage>
        <taxon>Bacteria</taxon>
        <taxon>Pseudomonadati</taxon>
        <taxon>Gemmatimonadota</taxon>
        <taxon>environmental samples</taxon>
    </lineage>
</organism>
<protein>
    <submittedName>
        <fullName evidence="2">Glycosyl transferase, group 2 family</fullName>
    </submittedName>
</protein>
<feature type="compositionally biased region" description="Basic and acidic residues" evidence="1">
    <location>
        <begin position="147"/>
        <end position="164"/>
    </location>
</feature>
<feature type="non-terminal residue" evidence="2">
    <location>
        <position position="1"/>
    </location>
</feature>
<feature type="non-terminal residue" evidence="2">
    <location>
        <position position="473"/>
    </location>
</feature>
<dbReference type="EMBL" id="CADCTV010000799">
    <property type="protein sequence ID" value="CAA9362032.1"/>
    <property type="molecule type" value="Genomic_DNA"/>
</dbReference>
<evidence type="ECO:0000256" key="1">
    <source>
        <dbReference type="SAM" id="MobiDB-lite"/>
    </source>
</evidence>
<evidence type="ECO:0000313" key="2">
    <source>
        <dbReference type="EMBL" id="CAA9362032.1"/>
    </source>
</evidence>
<accession>A0A6J4MK72</accession>